<proteinExistence type="predicted"/>
<protein>
    <submittedName>
        <fullName evidence="1">Type II toxin-antitoxin system HicB family antitoxin</fullName>
    </submittedName>
</protein>
<dbReference type="Gene3D" id="3.30.160.250">
    <property type="match status" value="1"/>
</dbReference>
<dbReference type="Pfam" id="PF21748">
    <property type="entry name" value="UPF0150"/>
    <property type="match status" value="1"/>
</dbReference>
<dbReference type="InterPro" id="IPR035069">
    <property type="entry name" value="TTHA1013/TTHA0281-like"/>
</dbReference>
<dbReference type="InterPro" id="IPR049389">
    <property type="entry name" value="TTHA0281-like"/>
</dbReference>
<reference evidence="1" key="1">
    <citation type="journal article" date="2020" name="mSystems">
        <title>Genome- and Community-Level Interaction Insights into Carbon Utilization and Element Cycling Functions of Hydrothermarchaeota in Hydrothermal Sediment.</title>
        <authorList>
            <person name="Zhou Z."/>
            <person name="Liu Y."/>
            <person name="Xu W."/>
            <person name="Pan J."/>
            <person name="Luo Z.H."/>
            <person name="Li M."/>
        </authorList>
    </citation>
    <scope>NUCLEOTIDE SEQUENCE [LARGE SCALE GENOMIC DNA]</scope>
    <source>
        <strain evidence="1">SpSt-556</strain>
    </source>
</reference>
<evidence type="ECO:0000313" key="1">
    <source>
        <dbReference type="EMBL" id="HGS87575.1"/>
    </source>
</evidence>
<name>A0A7C4L251_9CHLR</name>
<dbReference type="SUPFAM" id="SSF143100">
    <property type="entry name" value="TTHA1013/TTHA0281-like"/>
    <property type="match status" value="1"/>
</dbReference>
<dbReference type="EMBL" id="DSXR01000081">
    <property type="protein sequence ID" value="HGS87575.1"/>
    <property type="molecule type" value="Genomic_DNA"/>
</dbReference>
<sequence>MLPEYLNKAMQLAKYELLPDGTYYGAIPGFSGVWANANTLEECREELQSVLEDWLVLGLQLGHPLPEVEGMRLESDDD</sequence>
<organism evidence="1">
    <name type="scientific">Bellilinea caldifistulae</name>
    <dbReference type="NCBI Taxonomy" id="360411"/>
    <lineage>
        <taxon>Bacteria</taxon>
        <taxon>Bacillati</taxon>
        <taxon>Chloroflexota</taxon>
        <taxon>Anaerolineae</taxon>
        <taxon>Anaerolineales</taxon>
        <taxon>Anaerolineaceae</taxon>
        <taxon>Bellilinea</taxon>
    </lineage>
</organism>
<gene>
    <name evidence="1" type="ORF">ENT17_08135</name>
</gene>
<accession>A0A7C4L251</accession>
<comment type="caution">
    <text evidence="1">The sequence shown here is derived from an EMBL/GenBank/DDBJ whole genome shotgun (WGS) entry which is preliminary data.</text>
</comment>
<dbReference type="AlphaFoldDB" id="A0A7C4L251"/>